<feature type="region of interest" description="Disordered" evidence="1">
    <location>
        <begin position="1"/>
        <end position="92"/>
    </location>
</feature>
<evidence type="ECO:0000313" key="3">
    <source>
        <dbReference type="Proteomes" id="UP000008694"/>
    </source>
</evidence>
<keyword evidence="3" id="KW-1185">Reference proteome</keyword>
<reference evidence="3" key="1">
    <citation type="journal article" date="2011" name="Nat. Genet.">
        <title>The Arabidopsis lyrata genome sequence and the basis of rapid genome size change.</title>
        <authorList>
            <person name="Hu T.T."/>
            <person name="Pattyn P."/>
            <person name="Bakker E.G."/>
            <person name="Cao J."/>
            <person name="Cheng J.-F."/>
            <person name="Clark R.M."/>
            <person name="Fahlgren N."/>
            <person name="Fawcett J.A."/>
            <person name="Grimwood J."/>
            <person name="Gundlach H."/>
            <person name="Haberer G."/>
            <person name="Hollister J.D."/>
            <person name="Ossowski S."/>
            <person name="Ottilar R.P."/>
            <person name="Salamov A.A."/>
            <person name="Schneeberger K."/>
            <person name="Spannagl M."/>
            <person name="Wang X."/>
            <person name="Yang L."/>
            <person name="Nasrallah M.E."/>
            <person name="Bergelson J."/>
            <person name="Carrington J.C."/>
            <person name="Gaut B.S."/>
            <person name="Schmutz J."/>
            <person name="Mayer K.F.X."/>
            <person name="Van de Peer Y."/>
            <person name="Grigoriev I.V."/>
            <person name="Nordborg M."/>
            <person name="Weigel D."/>
            <person name="Guo Y.-L."/>
        </authorList>
    </citation>
    <scope>NUCLEOTIDE SEQUENCE [LARGE SCALE GENOMIC DNA]</scope>
    <source>
        <strain evidence="3">cv. MN47</strain>
    </source>
</reference>
<evidence type="ECO:0000313" key="2">
    <source>
        <dbReference type="EMBL" id="EFH46406.1"/>
    </source>
</evidence>
<name>D7M9S2_ARALL</name>
<dbReference type="AlphaFoldDB" id="D7M9S2"/>
<gene>
    <name evidence="2" type="ORF">ARALYDRAFT_355089</name>
</gene>
<evidence type="ECO:0000256" key="1">
    <source>
        <dbReference type="SAM" id="MobiDB-lite"/>
    </source>
</evidence>
<accession>D7M9S2</accession>
<dbReference type="Proteomes" id="UP000008694">
    <property type="component" value="Unassembled WGS sequence"/>
</dbReference>
<dbReference type="eggNOG" id="KOG1501">
    <property type="taxonomic scope" value="Eukaryota"/>
</dbReference>
<dbReference type="EMBL" id="GL348719">
    <property type="protein sequence ID" value="EFH46406.1"/>
    <property type="molecule type" value="Genomic_DNA"/>
</dbReference>
<dbReference type="STRING" id="81972.D7M9S2"/>
<proteinExistence type="predicted"/>
<feature type="compositionally biased region" description="Acidic residues" evidence="1">
    <location>
        <begin position="13"/>
        <end position="28"/>
    </location>
</feature>
<sequence length="227" mass="25300">MEVPSDAEVANKEEEEEVRNSEDVDGEVEVTNSKEGDGEAEVSNSIDADEEERHLDDERGERGSADEEVERNIDAEGRERGSDEEKEEGTNAANAKLCARVLESSIVDPLLDDGSFLYIVISFLVTGLTRLRSSVAARTMSSQSSQRVFQLRQDPLTGNSEWIVIEDNDQPGTSTDGLLATTSYLDMLNDSRRNRAYRLAIEKTITETKSYDKKSGMQSKSYYIIKN</sequence>
<feature type="compositionally biased region" description="Basic and acidic residues" evidence="1">
    <location>
        <begin position="51"/>
        <end position="83"/>
    </location>
</feature>
<dbReference type="HOGENOM" id="CLU_1221167_0_0_1"/>
<protein>
    <submittedName>
        <fullName evidence="2">Uncharacterized protein</fullName>
    </submittedName>
</protein>
<dbReference type="Gramene" id="fgenesh1_pg.C_scaffold_7002262">
    <property type="protein sequence ID" value="fgenesh1_pg.C_scaffold_7002262"/>
    <property type="gene ID" value="fgenesh1_pg.C_scaffold_7002262"/>
</dbReference>
<organism evidence="3">
    <name type="scientific">Arabidopsis lyrata subsp. lyrata</name>
    <name type="common">Lyre-leaved rock-cress</name>
    <dbReference type="NCBI Taxonomy" id="81972"/>
    <lineage>
        <taxon>Eukaryota</taxon>
        <taxon>Viridiplantae</taxon>
        <taxon>Streptophyta</taxon>
        <taxon>Embryophyta</taxon>
        <taxon>Tracheophyta</taxon>
        <taxon>Spermatophyta</taxon>
        <taxon>Magnoliopsida</taxon>
        <taxon>eudicotyledons</taxon>
        <taxon>Gunneridae</taxon>
        <taxon>Pentapetalae</taxon>
        <taxon>rosids</taxon>
        <taxon>malvids</taxon>
        <taxon>Brassicales</taxon>
        <taxon>Brassicaceae</taxon>
        <taxon>Camelineae</taxon>
        <taxon>Arabidopsis</taxon>
    </lineage>
</organism>